<evidence type="ECO:0000259" key="10">
    <source>
        <dbReference type="PROSITE" id="PS51669"/>
    </source>
</evidence>
<dbReference type="Proteomes" id="UP000264693">
    <property type="component" value="Chromosome"/>
</dbReference>
<evidence type="ECO:0000313" key="11">
    <source>
        <dbReference type="EMBL" id="AXX87909.1"/>
    </source>
</evidence>
<dbReference type="KEGG" id="amar:AMRN_2197"/>
<dbReference type="PROSITE" id="PS00551">
    <property type="entry name" value="MOLYBDOPTERIN_PROK_1"/>
    <property type="match status" value="1"/>
</dbReference>
<dbReference type="InterPro" id="IPR006657">
    <property type="entry name" value="MoPterin_dinucl-bd_dom"/>
</dbReference>
<evidence type="ECO:0000256" key="9">
    <source>
        <dbReference type="ARBA" id="ARBA00023014"/>
    </source>
</evidence>
<dbReference type="CDD" id="cd02780">
    <property type="entry name" value="MopB_CT_Tetrathionate_Arsenate-R"/>
    <property type="match status" value="1"/>
</dbReference>
<dbReference type="Pfam" id="PF01568">
    <property type="entry name" value="Molydop_binding"/>
    <property type="match status" value="1"/>
</dbReference>
<reference evidence="12" key="2">
    <citation type="submission" date="2017-09" db="EMBL/GenBank/DDBJ databases">
        <authorList>
            <person name="Perez-Cataluna A."/>
            <person name="Figueras M.J."/>
            <person name="Salas-Masso N."/>
        </authorList>
    </citation>
    <scope>NUCLEOTIDE SEQUENCE</scope>
    <source>
        <strain evidence="12">CECT 7727</strain>
    </source>
</reference>
<feature type="domain" description="4Fe-4S Mo/W bis-MGD-type" evidence="10">
    <location>
        <begin position="66"/>
        <end position="152"/>
    </location>
</feature>
<dbReference type="SUPFAM" id="SSF50692">
    <property type="entry name" value="ADC-like"/>
    <property type="match status" value="1"/>
</dbReference>
<evidence type="ECO:0000256" key="8">
    <source>
        <dbReference type="ARBA" id="ARBA00023004"/>
    </source>
</evidence>
<reference evidence="13" key="1">
    <citation type="submission" date="2017-09" db="EMBL/GenBank/DDBJ databases">
        <title>Arcobacter canalis sp. nov., a new species isolated from a water canal contaminated with urban sewage.</title>
        <authorList>
            <person name="Perez-Cataluna A."/>
            <person name="Salas-Masso N."/>
            <person name="Figueras M.J."/>
        </authorList>
    </citation>
    <scope>NUCLEOTIDE SEQUENCE [LARGE SCALE GENOMIC DNA]</scope>
    <source>
        <strain evidence="13">CECT 7727</strain>
    </source>
</reference>
<dbReference type="EMBL" id="NXAO01000028">
    <property type="protein sequence ID" value="PHO15386.1"/>
    <property type="molecule type" value="Genomic_DNA"/>
</dbReference>
<gene>
    <name evidence="11" type="primary">ttrA</name>
    <name evidence="11" type="ORF">AMRN_2197</name>
    <name evidence="12" type="ORF">CPH92_06930</name>
</gene>
<dbReference type="Gene3D" id="3.30.200.210">
    <property type="match status" value="1"/>
</dbReference>
<dbReference type="PANTHER" id="PTHR43742:SF9">
    <property type="entry name" value="TETRATHIONATE REDUCTASE SUBUNIT A"/>
    <property type="match status" value="1"/>
</dbReference>
<dbReference type="GO" id="GO:0046872">
    <property type="term" value="F:metal ion binding"/>
    <property type="evidence" value="ECO:0007669"/>
    <property type="project" value="UniProtKB-KW"/>
</dbReference>
<keyword evidence="7" id="KW-0560">Oxidoreductase</keyword>
<dbReference type="InterPro" id="IPR006656">
    <property type="entry name" value="Mopterin_OxRdtase"/>
</dbReference>
<reference evidence="11 14" key="3">
    <citation type="submission" date="2018-08" db="EMBL/GenBank/DDBJ databases">
        <title>Complete genome of the Arcobacter marinus type strain JCM 15502.</title>
        <authorList>
            <person name="Miller W.G."/>
            <person name="Yee E."/>
            <person name="Huynh S."/>
            <person name="Parker C.T."/>
        </authorList>
    </citation>
    <scope>NUCLEOTIDE SEQUENCE [LARGE SCALE GENOMIC DNA]</scope>
    <source>
        <strain evidence="11 14">JCM 15502</strain>
    </source>
</reference>
<keyword evidence="4" id="KW-0500">Molybdenum</keyword>
<dbReference type="InterPro" id="IPR050612">
    <property type="entry name" value="Prok_Mopterin_Oxidored"/>
</dbReference>
<dbReference type="Pfam" id="PF00384">
    <property type="entry name" value="Molybdopterin"/>
    <property type="match status" value="1"/>
</dbReference>
<keyword evidence="13" id="KW-1185">Reference proteome</keyword>
<comment type="similarity">
    <text evidence="2">Belongs to the prokaryotic molybdopterin-containing oxidoreductase family.</text>
</comment>
<keyword evidence="8" id="KW-0408">Iron</keyword>
<dbReference type="InterPro" id="IPR009010">
    <property type="entry name" value="Asp_de-COase-like_dom_sf"/>
</dbReference>
<dbReference type="InterPro" id="IPR006311">
    <property type="entry name" value="TAT_signal"/>
</dbReference>
<evidence type="ECO:0000256" key="3">
    <source>
        <dbReference type="ARBA" id="ARBA00022485"/>
    </source>
</evidence>
<dbReference type="PROSITE" id="PS51318">
    <property type="entry name" value="TAT"/>
    <property type="match status" value="1"/>
</dbReference>
<dbReference type="GO" id="GO:0016491">
    <property type="term" value="F:oxidoreductase activity"/>
    <property type="evidence" value="ECO:0007669"/>
    <property type="project" value="UniProtKB-KW"/>
</dbReference>
<dbReference type="InterPro" id="IPR006963">
    <property type="entry name" value="Mopterin_OxRdtase_4Fe-4S_dom"/>
</dbReference>
<name>A0A347TMT1_9BACT</name>
<evidence type="ECO:0000256" key="1">
    <source>
        <dbReference type="ARBA" id="ARBA00001966"/>
    </source>
</evidence>
<dbReference type="AlphaFoldDB" id="A0A347TMT1"/>
<evidence type="ECO:0000313" key="13">
    <source>
        <dbReference type="Proteomes" id="UP000224740"/>
    </source>
</evidence>
<dbReference type="InterPro" id="IPR037946">
    <property type="entry name" value="MopB_CT_Tetrathionate"/>
</dbReference>
<dbReference type="PANTHER" id="PTHR43742">
    <property type="entry name" value="TRIMETHYLAMINE-N-OXIDE REDUCTASE"/>
    <property type="match status" value="1"/>
</dbReference>
<dbReference type="Gene3D" id="2.40.40.20">
    <property type="match status" value="1"/>
</dbReference>
<evidence type="ECO:0000256" key="4">
    <source>
        <dbReference type="ARBA" id="ARBA00022505"/>
    </source>
</evidence>
<dbReference type="EMBL" id="CP032101">
    <property type="protein sequence ID" value="AXX87909.1"/>
    <property type="molecule type" value="Genomic_DNA"/>
</dbReference>
<dbReference type="GO" id="GO:0051539">
    <property type="term" value="F:4 iron, 4 sulfur cluster binding"/>
    <property type="evidence" value="ECO:0007669"/>
    <property type="project" value="UniProtKB-KW"/>
</dbReference>
<evidence type="ECO:0000256" key="2">
    <source>
        <dbReference type="ARBA" id="ARBA00010312"/>
    </source>
</evidence>
<keyword evidence="9" id="KW-0411">Iron-sulfur</keyword>
<evidence type="ECO:0000256" key="5">
    <source>
        <dbReference type="ARBA" id="ARBA00022723"/>
    </source>
</evidence>
<evidence type="ECO:0000313" key="14">
    <source>
        <dbReference type="Proteomes" id="UP000264693"/>
    </source>
</evidence>
<evidence type="ECO:0000256" key="6">
    <source>
        <dbReference type="ARBA" id="ARBA00022729"/>
    </source>
</evidence>
<dbReference type="Gene3D" id="3.40.228.10">
    <property type="entry name" value="Dimethylsulfoxide Reductase, domain 2"/>
    <property type="match status" value="1"/>
</dbReference>
<keyword evidence="3" id="KW-0004">4Fe-4S</keyword>
<dbReference type="Gene3D" id="3.40.50.740">
    <property type="match status" value="1"/>
</dbReference>
<proteinExistence type="inferred from homology"/>
<dbReference type="SMART" id="SM00926">
    <property type="entry name" value="Molybdop_Fe4S4"/>
    <property type="match status" value="1"/>
</dbReference>
<dbReference type="RefSeq" id="WP_099311014.1">
    <property type="nucleotide sequence ID" value="NZ_CP032101.1"/>
</dbReference>
<dbReference type="GO" id="GO:0043546">
    <property type="term" value="F:molybdopterin cofactor binding"/>
    <property type="evidence" value="ECO:0007669"/>
    <property type="project" value="InterPro"/>
</dbReference>
<dbReference type="PROSITE" id="PS51669">
    <property type="entry name" value="4FE4S_MOW_BIS_MGD"/>
    <property type="match status" value="1"/>
</dbReference>
<accession>A0A347TMT1</accession>
<protein>
    <submittedName>
        <fullName evidence="11">Tetrathionate reductase TtrABC, subunit A</fullName>
    </submittedName>
    <submittedName>
        <fullName evidence="12">Tetrathionate reductase subunit TtrA</fullName>
    </submittedName>
</protein>
<keyword evidence="6" id="KW-0732">Signal</keyword>
<organism evidence="11 14">
    <name type="scientific">Malaciobacter marinus</name>
    <dbReference type="NCBI Taxonomy" id="505249"/>
    <lineage>
        <taxon>Bacteria</taxon>
        <taxon>Pseudomonadati</taxon>
        <taxon>Campylobacterota</taxon>
        <taxon>Epsilonproteobacteria</taxon>
        <taxon>Campylobacterales</taxon>
        <taxon>Arcobacteraceae</taxon>
        <taxon>Malaciobacter</taxon>
    </lineage>
</organism>
<comment type="cofactor">
    <cofactor evidence="1">
        <name>[4Fe-4S] cluster</name>
        <dbReference type="ChEBI" id="CHEBI:49883"/>
    </cofactor>
</comment>
<evidence type="ECO:0000256" key="7">
    <source>
        <dbReference type="ARBA" id="ARBA00023002"/>
    </source>
</evidence>
<sequence length="1006" mass="112405">MNKNRRNFLLGTSAVATTAAVAGYKDTLKTAVTMSRNGKAVDDPIYTNSLLTEGKVTNKFIKNDNFSIRTSVCNGCTTHCGVRVKVDNKKEEVVKVTGNPYSPLSSDPWLDFNTPLSESFKVLSKDSKLSSLYRSTACARGNVVFDKINDKLRVLKPLKRVGKRGENKWIEIEIEQLLEEVTKGGNLFGEGEVEGLSSIRDLKTPLKQSNPEMGPKANQLCILGTGDEGRKAFMVHRFRNAFGTVNYQGHTSICGLSMRSGEAAYLGDFKKYPHLKPDFEYCEYLLTFGTAPGQAGNPFKRQAKLLTKGRVNENLKCVTIAPMLTNSDNIAVGDKSEWIPILPGGDLAFAMGLLQVIIKENLYNEKYLSIPSKEAQTSLKEASFTNATHLIIQDKDDNSKVLKIDNKELVIDEKDGVLKEASIVKQAKLFVDDIVLYKNKTYKVKSAMTLLKENAFEYDLEFFSNECGISKDKIIQTAREFTSHGRKAAVDCHGGTMHTTGFYTTYAIMMLGAMIGNLNYKGGMSAGGGRYKDFKGSKYNLISYDGKIKPKGYRIDKTRVAYEKTAEYKQKLSQGKNPYPAKDTWYPFTNALESEIVANSANDYPYKLKALISWNANFIYGQSGMQNIKKLLENPKTSIPLIIAIDPFINETSQYADYIVPDSVIYETWGITSAWAGHQTKINTLRFPTIKPKQATFKNGEPICMDSFMIELGKKLNLPSFGKNAILGKDGKKYPLNAAKDFYIRAFENIALDKSGVPNISDKEISLANLEPYVKTLKDICGENWRKTAYIMARGGRFENKEDGYIKNKLVHKYENMINIYNQTVGTSFHSMTGERFHGTPRFYLARLNNGEFLNKVYPKQKYPILAFSYKSNVLSQSTASSTKMQEIRFSTYIDMNPKTAKKNSLRHGDMVKISSEDGVVTGMLRYRNGIYPECIGIEHGLGRDAEGAVEVKINDKTFEARIARKSGVNINKLGLLDKSRKLATLSDFVVGSNARQAIPVKISKV</sequence>
<dbReference type="SUPFAM" id="SSF53706">
    <property type="entry name" value="Formate dehydrogenase/DMSO reductase, domains 1-3"/>
    <property type="match status" value="1"/>
</dbReference>
<dbReference type="Proteomes" id="UP000224740">
    <property type="component" value="Unassembled WGS sequence"/>
</dbReference>
<evidence type="ECO:0000313" key="12">
    <source>
        <dbReference type="EMBL" id="PHO15386.1"/>
    </source>
</evidence>
<keyword evidence="5" id="KW-0479">Metal-binding</keyword>
<dbReference type="InterPro" id="IPR027467">
    <property type="entry name" value="MopterinOxRdtase_cofactor_BS"/>
</dbReference>